<protein>
    <submittedName>
        <fullName evidence="1">Uncharacterized protein</fullName>
    </submittedName>
</protein>
<evidence type="ECO:0000313" key="2">
    <source>
        <dbReference type="Proteomes" id="UP000800094"/>
    </source>
</evidence>
<dbReference type="OrthoDB" id="3686512at2759"/>
<dbReference type="EMBL" id="ML987203">
    <property type="protein sequence ID" value="KAF2244162.1"/>
    <property type="molecule type" value="Genomic_DNA"/>
</dbReference>
<proteinExistence type="predicted"/>
<dbReference type="GeneID" id="54587181"/>
<organism evidence="1 2">
    <name type="scientific">Trematosphaeria pertusa</name>
    <dbReference type="NCBI Taxonomy" id="390896"/>
    <lineage>
        <taxon>Eukaryota</taxon>
        <taxon>Fungi</taxon>
        <taxon>Dikarya</taxon>
        <taxon>Ascomycota</taxon>
        <taxon>Pezizomycotina</taxon>
        <taxon>Dothideomycetes</taxon>
        <taxon>Pleosporomycetidae</taxon>
        <taxon>Pleosporales</taxon>
        <taxon>Massarineae</taxon>
        <taxon>Trematosphaeriaceae</taxon>
        <taxon>Trematosphaeria</taxon>
    </lineage>
</organism>
<dbReference type="Proteomes" id="UP000800094">
    <property type="component" value="Unassembled WGS sequence"/>
</dbReference>
<gene>
    <name evidence="1" type="ORF">BU26DRAFT_569161</name>
</gene>
<keyword evidence="2" id="KW-1185">Reference proteome</keyword>
<reference evidence="1" key="1">
    <citation type="journal article" date="2020" name="Stud. Mycol.">
        <title>101 Dothideomycetes genomes: a test case for predicting lifestyles and emergence of pathogens.</title>
        <authorList>
            <person name="Haridas S."/>
            <person name="Albert R."/>
            <person name="Binder M."/>
            <person name="Bloem J."/>
            <person name="Labutti K."/>
            <person name="Salamov A."/>
            <person name="Andreopoulos B."/>
            <person name="Baker S."/>
            <person name="Barry K."/>
            <person name="Bills G."/>
            <person name="Bluhm B."/>
            <person name="Cannon C."/>
            <person name="Castanera R."/>
            <person name="Culley D."/>
            <person name="Daum C."/>
            <person name="Ezra D."/>
            <person name="Gonzalez J."/>
            <person name="Henrissat B."/>
            <person name="Kuo A."/>
            <person name="Liang C."/>
            <person name="Lipzen A."/>
            <person name="Lutzoni F."/>
            <person name="Magnuson J."/>
            <person name="Mondo S."/>
            <person name="Nolan M."/>
            <person name="Ohm R."/>
            <person name="Pangilinan J."/>
            <person name="Park H.-J."/>
            <person name="Ramirez L."/>
            <person name="Alfaro M."/>
            <person name="Sun H."/>
            <person name="Tritt A."/>
            <person name="Yoshinaga Y."/>
            <person name="Zwiers L.-H."/>
            <person name="Turgeon B."/>
            <person name="Goodwin S."/>
            <person name="Spatafora J."/>
            <person name="Crous P."/>
            <person name="Grigoriev I."/>
        </authorList>
    </citation>
    <scope>NUCLEOTIDE SEQUENCE</scope>
    <source>
        <strain evidence="1">CBS 122368</strain>
    </source>
</reference>
<evidence type="ECO:0000313" key="1">
    <source>
        <dbReference type="EMBL" id="KAF2244162.1"/>
    </source>
</evidence>
<accession>A0A6A6I2G8</accession>
<sequence length="382" mass="44383">MSRTTSISAALFLTPSDYDLYLQWQEAEGTSEEHLGYVSYAVEYHDFTIWRATGWPCLQEHSTARSKYVQGKQRVASRCLHTLHLASFIETEWCPVCEVNICLEFLEALVQAYEKVGRQMRESKLENEYEQLVRKHKAIRMGWRMARLELIEVVRYHEELATCEMEWDLHYDDLDTDDSHSSSFAVTLAVLETRHPADIVSQEELAMMHSDRTPKKKPQATKKVRFATQLETTRSPRHEDTFDRSNKQYQPGKWACPIAEGWQDTSFYMSDLHNLQQFKVFITSIEDPDDVDMSKGDEGPAGLHPFWPQIEFIWERSMKNANRAQYKQLIKKMDESEAVVAFVDNNGNVADMAFAGRPKDTEWKPEIPPPSDMAWTSLQMHL</sequence>
<dbReference type="AlphaFoldDB" id="A0A6A6I2G8"/>
<dbReference type="RefSeq" id="XP_033679166.1">
    <property type="nucleotide sequence ID" value="XM_033833851.1"/>
</dbReference>
<name>A0A6A6I2G8_9PLEO</name>